<reference evidence="1 2" key="1">
    <citation type="journal article" date="2024" name="Plant Biotechnol. J.">
        <title>Dendrobium thyrsiflorum genome and its molecular insights into genes involved in important horticultural traits.</title>
        <authorList>
            <person name="Chen B."/>
            <person name="Wang J.Y."/>
            <person name="Zheng P.J."/>
            <person name="Li K.L."/>
            <person name="Liang Y.M."/>
            <person name="Chen X.F."/>
            <person name="Zhang C."/>
            <person name="Zhao X."/>
            <person name="He X."/>
            <person name="Zhang G.Q."/>
            <person name="Liu Z.J."/>
            <person name="Xu Q."/>
        </authorList>
    </citation>
    <scope>NUCLEOTIDE SEQUENCE [LARGE SCALE GENOMIC DNA]</scope>
    <source>
        <strain evidence="1">GZMU011</strain>
    </source>
</reference>
<evidence type="ECO:0000313" key="2">
    <source>
        <dbReference type="Proteomes" id="UP001552299"/>
    </source>
</evidence>
<evidence type="ECO:0000313" key="1">
    <source>
        <dbReference type="EMBL" id="KAL0906920.1"/>
    </source>
</evidence>
<sequence>MVDSNDTNGFSVQILHEVLNRKFEPVPATHDLDELFRCELEATEPIEFDIPVQMVMNELYEDPRSCGTPSDSGLNENNYPGQCTQGVCTKASMATDADFSNGMLIITISFFLYC</sequence>
<name>A0ABD0U4F6_DENTH</name>
<gene>
    <name evidence="1" type="ORF">M5K25_025453</name>
</gene>
<accession>A0ABD0U4F6</accession>
<dbReference type="Proteomes" id="UP001552299">
    <property type="component" value="Unassembled WGS sequence"/>
</dbReference>
<protein>
    <submittedName>
        <fullName evidence="1">Uncharacterized protein</fullName>
    </submittedName>
</protein>
<keyword evidence="2" id="KW-1185">Reference proteome</keyword>
<comment type="caution">
    <text evidence="1">The sequence shown here is derived from an EMBL/GenBank/DDBJ whole genome shotgun (WGS) entry which is preliminary data.</text>
</comment>
<dbReference type="EMBL" id="JANQDX010000018">
    <property type="protein sequence ID" value="KAL0906920.1"/>
    <property type="molecule type" value="Genomic_DNA"/>
</dbReference>
<dbReference type="AlphaFoldDB" id="A0ABD0U4F6"/>
<organism evidence="1 2">
    <name type="scientific">Dendrobium thyrsiflorum</name>
    <name type="common">Pinecone-like raceme dendrobium</name>
    <name type="synonym">Orchid</name>
    <dbReference type="NCBI Taxonomy" id="117978"/>
    <lineage>
        <taxon>Eukaryota</taxon>
        <taxon>Viridiplantae</taxon>
        <taxon>Streptophyta</taxon>
        <taxon>Embryophyta</taxon>
        <taxon>Tracheophyta</taxon>
        <taxon>Spermatophyta</taxon>
        <taxon>Magnoliopsida</taxon>
        <taxon>Liliopsida</taxon>
        <taxon>Asparagales</taxon>
        <taxon>Orchidaceae</taxon>
        <taxon>Epidendroideae</taxon>
        <taxon>Malaxideae</taxon>
        <taxon>Dendrobiinae</taxon>
        <taxon>Dendrobium</taxon>
    </lineage>
</organism>
<proteinExistence type="predicted"/>